<evidence type="ECO:0000313" key="2">
    <source>
        <dbReference type="EMBL" id="SCY00467.1"/>
    </source>
</evidence>
<reference evidence="3" key="1">
    <citation type="submission" date="2016-10" db="EMBL/GenBank/DDBJ databases">
        <authorList>
            <person name="Varghese N."/>
            <person name="Submissions S."/>
        </authorList>
    </citation>
    <scope>NUCLEOTIDE SEQUENCE [LARGE SCALE GENOMIC DNA]</scope>
    <source>
        <strain evidence="3">XBD2006</strain>
    </source>
</reference>
<accession>A0A1G5CDP8</accession>
<evidence type="ECO:0000259" key="1">
    <source>
        <dbReference type="Pfam" id="PF00534"/>
    </source>
</evidence>
<protein>
    <submittedName>
        <fullName evidence="2">Glycosyl transferases group 1</fullName>
    </submittedName>
</protein>
<dbReference type="AlphaFoldDB" id="A0A1G5CDP8"/>
<dbReference type="SUPFAM" id="SSF53756">
    <property type="entry name" value="UDP-Glycosyltransferase/glycogen phosphorylase"/>
    <property type="match status" value="1"/>
</dbReference>
<dbReference type="RefSeq" id="WP_074461770.1">
    <property type="nucleotide sequence ID" value="NZ_FMUR01000006.1"/>
</dbReference>
<feature type="domain" description="Glycosyl transferase family 1" evidence="1">
    <location>
        <begin position="244"/>
        <end position="404"/>
    </location>
</feature>
<evidence type="ECO:0000313" key="3">
    <source>
        <dbReference type="Proteomes" id="UP000183047"/>
    </source>
</evidence>
<keyword evidence="2" id="KW-0808">Transferase</keyword>
<dbReference type="Proteomes" id="UP000183047">
    <property type="component" value="Unassembled WGS sequence"/>
</dbReference>
<dbReference type="PANTHER" id="PTHR12526">
    <property type="entry name" value="GLYCOSYLTRANSFERASE"/>
    <property type="match status" value="1"/>
</dbReference>
<dbReference type="CDD" id="cd03801">
    <property type="entry name" value="GT4_PimA-like"/>
    <property type="match status" value="1"/>
</dbReference>
<dbReference type="EMBL" id="FMUR01000006">
    <property type="protein sequence ID" value="SCY00467.1"/>
    <property type="molecule type" value="Genomic_DNA"/>
</dbReference>
<proteinExistence type="predicted"/>
<name>A0A1G5CDP8_9FIRM</name>
<dbReference type="OrthoDB" id="139410at2"/>
<dbReference type="Gene3D" id="3.40.50.2000">
    <property type="entry name" value="Glycogen Phosphorylase B"/>
    <property type="match status" value="2"/>
</dbReference>
<organism evidence="2 3">
    <name type="scientific">Butyrivibrio hungatei</name>
    <dbReference type="NCBI Taxonomy" id="185008"/>
    <lineage>
        <taxon>Bacteria</taxon>
        <taxon>Bacillati</taxon>
        <taxon>Bacillota</taxon>
        <taxon>Clostridia</taxon>
        <taxon>Lachnospirales</taxon>
        <taxon>Lachnospiraceae</taxon>
        <taxon>Butyrivibrio</taxon>
    </lineage>
</organism>
<sequence>MKILWVCNIMLPAYAKAHGIEYSVREGWLTGCLDRLQKEKNTAAEEKITLAIAFPSEESVSEGKETVEGITYYGFKEDLGHPENYDESLESRFKQIIEDFVPDIVHVFGTEFPHALAALRAFGRPERSLVGIQGVCTEIAKAYMAGLPKKVQESTTFRDRLKEDSLIQQQEKFKLRAENEKKVLLLTGNVTGRTTFDKEASHSINPRAEYFAMNETMRPCFYSGKWEERKAIPHSIFLSQGDYPLKGFHFLLESMPLILKKYPDAHVYVAGNNIIGRGKSKYPYFMRASAYGKYLKRLIAMNRLRKKVTMVGSLSDVEMKNRFLMSSVFVCASVVENSPNSVGEAMLLGVPVVAANAGGIPDMITDGMDGIIFDNMDYKKLAEAILQMWDEPVIAAVYGDNASKRAAKTHNADINYKRLLEIYDAICRK</sequence>
<gene>
    <name evidence="2" type="ORF">SAMN02910451_01067</name>
</gene>
<dbReference type="PANTHER" id="PTHR12526:SF638">
    <property type="entry name" value="SPORE COAT PROTEIN SA"/>
    <property type="match status" value="1"/>
</dbReference>
<keyword evidence="3" id="KW-1185">Reference proteome</keyword>
<dbReference type="GO" id="GO:0016757">
    <property type="term" value="F:glycosyltransferase activity"/>
    <property type="evidence" value="ECO:0007669"/>
    <property type="project" value="InterPro"/>
</dbReference>
<dbReference type="Pfam" id="PF00534">
    <property type="entry name" value="Glycos_transf_1"/>
    <property type="match status" value="1"/>
</dbReference>
<dbReference type="InterPro" id="IPR001296">
    <property type="entry name" value="Glyco_trans_1"/>
</dbReference>